<evidence type="ECO:0000313" key="1">
    <source>
        <dbReference type="EnsemblPlants" id="AVESA.00010b.r2.2CG0314620.1.CDS.1"/>
    </source>
</evidence>
<sequence>MAHPWPCTDHGYDLVLRRNLLALHHLLDYVRFVAAVVLDRLGVVSFEGEMLPQEAWGELVDTAAMERLMEAAFWQPRSPPPTKKRSSVAPLYRRRRIAPGEDGEADDEDGSEAICAICLAGLDVGRHRVRELCKCSHTFHAACIESWIAGEKAGTCPLCRTPTLPAAWSGWPEAVPQGFGQDVDRNLES</sequence>
<reference evidence="1" key="1">
    <citation type="submission" date="2021-05" db="EMBL/GenBank/DDBJ databases">
        <authorList>
            <person name="Scholz U."/>
            <person name="Mascher M."/>
            <person name="Fiebig A."/>
        </authorList>
    </citation>
    <scope>NUCLEOTIDE SEQUENCE [LARGE SCALE GENOMIC DNA]</scope>
</reference>
<reference evidence="1" key="2">
    <citation type="submission" date="2025-09" db="UniProtKB">
        <authorList>
            <consortium name="EnsemblPlants"/>
        </authorList>
    </citation>
    <scope>IDENTIFICATION</scope>
</reference>
<protein>
    <submittedName>
        <fullName evidence="1">Uncharacterized protein</fullName>
    </submittedName>
</protein>
<accession>A0ACD5UUV8</accession>
<organism evidence="1 2">
    <name type="scientific">Avena sativa</name>
    <name type="common">Oat</name>
    <dbReference type="NCBI Taxonomy" id="4498"/>
    <lineage>
        <taxon>Eukaryota</taxon>
        <taxon>Viridiplantae</taxon>
        <taxon>Streptophyta</taxon>
        <taxon>Embryophyta</taxon>
        <taxon>Tracheophyta</taxon>
        <taxon>Spermatophyta</taxon>
        <taxon>Magnoliopsida</taxon>
        <taxon>Liliopsida</taxon>
        <taxon>Poales</taxon>
        <taxon>Poaceae</taxon>
        <taxon>BOP clade</taxon>
        <taxon>Pooideae</taxon>
        <taxon>Poodae</taxon>
        <taxon>Poeae</taxon>
        <taxon>Poeae Chloroplast Group 1 (Aveneae type)</taxon>
        <taxon>Aveninae</taxon>
        <taxon>Avena</taxon>
    </lineage>
</organism>
<dbReference type="EnsemblPlants" id="AVESA.00010b.r2.2CG0314620.1">
    <property type="protein sequence ID" value="AVESA.00010b.r2.2CG0314620.1.CDS.1"/>
    <property type="gene ID" value="AVESA.00010b.r2.2CG0314620"/>
</dbReference>
<evidence type="ECO:0000313" key="2">
    <source>
        <dbReference type="Proteomes" id="UP001732700"/>
    </source>
</evidence>
<name>A0ACD5UUV8_AVESA</name>
<keyword evidence="2" id="KW-1185">Reference proteome</keyword>
<dbReference type="Proteomes" id="UP001732700">
    <property type="component" value="Chromosome 2C"/>
</dbReference>
<proteinExistence type="predicted"/>